<protein>
    <submittedName>
        <fullName evidence="3">Right-handed parallel beta-helix repeat-containing protein</fullName>
    </submittedName>
</protein>
<dbReference type="EMBL" id="JAIRBM010000001">
    <property type="protein sequence ID" value="MBZ6075143.1"/>
    <property type="molecule type" value="Genomic_DNA"/>
</dbReference>
<evidence type="ECO:0000256" key="1">
    <source>
        <dbReference type="SAM" id="MobiDB-lite"/>
    </source>
</evidence>
<keyword evidence="4" id="KW-1185">Reference proteome</keyword>
<comment type="caution">
    <text evidence="3">The sequence shown here is derived from an EMBL/GenBank/DDBJ whole genome shotgun (WGS) entry which is preliminary data.</text>
</comment>
<accession>A0ABS7VJJ6</accession>
<evidence type="ECO:0000313" key="4">
    <source>
        <dbReference type="Proteomes" id="UP000704176"/>
    </source>
</evidence>
<feature type="domain" description="Right handed beta helix" evidence="2">
    <location>
        <begin position="43"/>
        <end position="204"/>
    </location>
</feature>
<dbReference type="Gene3D" id="2.160.20.10">
    <property type="entry name" value="Single-stranded right-handed beta-helix, Pectin lyase-like"/>
    <property type="match status" value="1"/>
</dbReference>
<name>A0ABS7VJJ6_9HYPH</name>
<dbReference type="Pfam" id="PF13229">
    <property type="entry name" value="Beta_helix"/>
    <property type="match status" value="1"/>
</dbReference>
<evidence type="ECO:0000259" key="2">
    <source>
        <dbReference type="Pfam" id="PF13229"/>
    </source>
</evidence>
<dbReference type="Proteomes" id="UP000704176">
    <property type="component" value="Unassembled WGS sequence"/>
</dbReference>
<organism evidence="3 4">
    <name type="scientific">Microvirga puerhi</name>
    <dbReference type="NCBI Taxonomy" id="2876078"/>
    <lineage>
        <taxon>Bacteria</taxon>
        <taxon>Pseudomonadati</taxon>
        <taxon>Pseudomonadota</taxon>
        <taxon>Alphaproteobacteria</taxon>
        <taxon>Hyphomicrobiales</taxon>
        <taxon>Methylobacteriaceae</taxon>
        <taxon>Microvirga</taxon>
    </lineage>
</organism>
<dbReference type="InterPro" id="IPR012334">
    <property type="entry name" value="Pectin_lyas_fold"/>
</dbReference>
<reference evidence="3 4" key="1">
    <citation type="submission" date="2021-09" db="EMBL/GenBank/DDBJ databases">
        <title>The complete genome sequence of a new microorganism.</title>
        <authorList>
            <person name="Zi Z."/>
        </authorList>
    </citation>
    <scope>NUCLEOTIDE SEQUENCE [LARGE SCALE GENOMIC DNA]</scope>
    <source>
        <strain evidence="3 4">WGZ8</strain>
    </source>
</reference>
<dbReference type="InterPro" id="IPR039448">
    <property type="entry name" value="Beta_helix"/>
</dbReference>
<gene>
    <name evidence="3" type="ORF">K9B37_02375</name>
</gene>
<evidence type="ECO:0000313" key="3">
    <source>
        <dbReference type="EMBL" id="MBZ6075143.1"/>
    </source>
</evidence>
<feature type="non-terminal residue" evidence="3">
    <location>
        <position position="309"/>
    </location>
</feature>
<dbReference type="SUPFAM" id="SSF51126">
    <property type="entry name" value="Pectin lyase-like"/>
    <property type="match status" value="1"/>
</dbReference>
<feature type="region of interest" description="Disordered" evidence="1">
    <location>
        <begin position="239"/>
        <end position="309"/>
    </location>
</feature>
<dbReference type="RefSeq" id="WP_224311174.1">
    <property type="nucleotide sequence ID" value="NZ_JAIRBM010000001.1"/>
</dbReference>
<sequence>MTFPTAATAGLPDGVKLTASGGIIVTKAGTVLDGLDIKGQVYIRAANVTVQNCKITFDGYAPVRVDQGIQGAVVKNCDIDGMGKALGGISGAGTFLNNDIYGITNGINVEGNVATKIEGNYIHDFRSDNGGHFDGIQIFGGNSNVEVVHNTIINNGSPNGVSAVFVANTFGAVDKVNIHDNYLSSPGNYPIYNLGTYTNSPITNVTWSNNYVVKGYYGYEYIRADSQGHMPTMTNNTMVTGGLSPDKAPDSYAGGSTPTPTPDPTPTPTPTPGDIVGTSGNDTLKGTTGGDVMKGLAGNDTYTVNHSGD</sequence>
<feature type="compositionally biased region" description="Polar residues" evidence="1">
    <location>
        <begin position="300"/>
        <end position="309"/>
    </location>
</feature>
<feature type="compositionally biased region" description="Pro residues" evidence="1">
    <location>
        <begin position="259"/>
        <end position="271"/>
    </location>
</feature>
<proteinExistence type="predicted"/>
<dbReference type="InterPro" id="IPR001343">
    <property type="entry name" value="Hemolysn_Ca-bd"/>
</dbReference>
<dbReference type="Pfam" id="PF00353">
    <property type="entry name" value="HemolysinCabind"/>
    <property type="match status" value="1"/>
</dbReference>
<dbReference type="InterPro" id="IPR006626">
    <property type="entry name" value="PbH1"/>
</dbReference>
<dbReference type="SMART" id="SM00710">
    <property type="entry name" value="PbH1"/>
    <property type="match status" value="5"/>
</dbReference>
<dbReference type="InterPro" id="IPR011050">
    <property type="entry name" value="Pectin_lyase_fold/virulence"/>
</dbReference>